<comment type="caution">
    <text evidence="1">The sequence shown here is derived from an EMBL/GenBank/DDBJ whole genome shotgun (WGS) entry which is preliminary data.</text>
</comment>
<protein>
    <submittedName>
        <fullName evidence="1">Uncharacterized protein</fullName>
    </submittedName>
</protein>
<name>A0A812BXW5_ACAPH</name>
<accession>A0A812BXW5</accession>
<sequence>MAHKETCEEISTEFGFSLFPTVVALTATELKWPTKKLVKRFQLSLAIHFSHRRGNHSDVTQMAHKETREEISTNGNHRNRTQIAHKETREEISNTFGVSLFPSVVAMTATELKWLTKRLVNRFQQGWRFPFLTVVELIATELKWPIKKFGNRFQLSSAFPFFLPYWQSPKQKSNSRQRNSIQLAQKETREEISTTFGVFLFSHRSGNHRNRTQMAHKVTREEISTNGTHRTVDISTNVFSHRSGTHCNRTQMAHNETREVISTKFGVSLFPTVVAITATELKWPTKKHGNIFQQSLAFPFSHRSGATQIGVKEAREEQKFGAFLFSPGTHRNGTQIAVKEAREDISTKFGVSLFPTVVELTATEPKWPANGTHCNRTQMAHKETREEISANFGLFPFSHRSGTHCNRTQIAHKETREEISTQFGVSLFPTVVAITASELK</sequence>
<dbReference type="AlphaFoldDB" id="A0A812BXW5"/>
<reference evidence="1" key="1">
    <citation type="submission" date="2021-01" db="EMBL/GenBank/DDBJ databases">
        <authorList>
            <person name="Li R."/>
            <person name="Bekaert M."/>
        </authorList>
    </citation>
    <scope>NUCLEOTIDE SEQUENCE</scope>
    <source>
        <strain evidence="1">Farmed</strain>
    </source>
</reference>
<keyword evidence="2" id="KW-1185">Reference proteome</keyword>
<evidence type="ECO:0000313" key="1">
    <source>
        <dbReference type="EMBL" id="CAE1245259.1"/>
    </source>
</evidence>
<gene>
    <name evidence="1" type="ORF">SPHA_24671</name>
</gene>
<evidence type="ECO:0000313" key="2">
    <source>
        <dbReference type="Proteomes" id="UP000597762"/>
    </source>
</evidence>
<organism evidence="1 2">
    <name type="scientific">Acanthosepion pharaonis</name>
    <name type="common">Pharaoh cuttlefish</name>
    <name type="synonym">Sepia pharaonis</name>
    <dbReference type="NCBI Taxonomy" id="158019"/>
    <lineage>
        <taxon>Eukaryota</taxon>
        <taxon>Metazoa</taxon>
        <taxon>Spiralia</taxon>
        <taxon>Lophotrochozoa</taxon>
        <taxon>Mollusca</taxon>
        <taxon>Cephalopoda</taxon>
        <taxon>Coleoidea</taxon>
        <taxon>Decapodiformes</taxon>
        <taxon>Sepiida</taxon>
        <taxon>Sepiina</taxon>
        <taxon>Sepiidae</taxon>
        <taxon>Acanthosepion</taxon>
    </lineage>
</organism>
<dbReference type="Proteomes" id="UP000597762">
    <property type="component" value="Unassembled WGS sequence"/>
</dbReference>
<dbReference type="EMBL" id="CAHIKZ030000924">
    <property type="protein sequence ID" value="CAE1245259.1"/>
    <property type="molecule type" value="Genomic_DNA"/>
</dbReference>
<proteinExistence type="predicted"/>